<dbReference type="InterPro" id="IPR021284">
    <property type="entry name" value="DUF2750"/>
</dbReference>
<evidence type="ECO:0000313" key="4">
    <source>
        <dbReference type="Proteomes" id="UP001269271"/>
    </source>
</evidence>
<dbReference type="KEGG" id="shh:ShL2_00795"/>
<dbReference type="Proteomes" id="UP000238153">
    <property type="component" value="Unassembled WGS sequence"/>
</dbReference>
<dbReference type="EMBL" id="JAVSOO010000019">
    <property type="protein sequence ID" value="MDT4286978.1"/>
    <property type="molecule type" value="Genomic_DNA"/>
</dbReference>
<reference evidence="1 4" key="2">
    <citation type="submission" date="2023-08" db="EMBL/GenBank/DDBJ databases">
        <title>Genomic surveillance of Staphylococcus haemolyticus neonatal outbreak in southern France.</title>
        <authorList>
            <person name="Magnan C."/>
            <person name="Morsli M."/>
            <person name="Thiery B."/>
            <person name="Salipante F."/>
            <person name="Attar J."/>
            <person name="Massimo D.M."/>
            <person name="Ory J."/>
            <person name="Pantel A."/>
            <person name="Lavigne J.-P."/>
        </authorList>
    </citation>
    <scope>NUCLEOTIDE SEQUENCE [LARGE SCALE GENOMIC DNA]</scope>
    <source>
        <strain evidence="1 4">NSH026</strain>
    </source>
</reference>
<protein>
    <submittedName>
        <fullName evidence="2">DUF2750 domain-containing protein</fullName>
    </submittedName>
</protein>
<name>A0A2A1K6U5_STAHA</name>
<gene>
    <name evidence="2" type="ORF">CV019_07355</name>
    <name evidence="1" type="ORF">RO950_08080</name>
</gene>
<sequence length="221" mass="25668">MSYKNEAYFKDVLINEVFYVANKNKKLVRLNSNNQDYVGVWTQEGQAEDYLKHASIDYDRVLKIDIDTFVTYELDDLFDEDDQVIINQTSQETGQIVKVVKMTDELMSELDKIRIKEFVKDVAKEDQVFGLSKHDENHFILISDDSEEKPQIMPVWSLKNRALKVRDEDFEECELIEIEGSVFSEWLDKLRDNDQVVAIDLKPGVVGTVISAQKLSNELTF</sequence>
<dbReference type="Proteomes" id="UP001269271">
    <property type="component" value="Unassembled WGS sequence"/>
</dbReference>
<evidence type="ECO:0000313" key="3">
    <source>
        <dbReference type="Proteomes" id="UP000238153"/>
    </source>
</evidence>
<dbReference type="EMBL" id="PGWX01000301">
    <property type="protein sequence ID" value="PPJ74612.1"/>
    <property type="molecule type" value="Genomic_DNA"/>
</dbReference>
<comment type="caution">
    <text evidence="2">The sequence shown here is derived from an EMBL/GenBank/DDBJ whole genome shotgun (WGS) entry which is preliminary data.</text>
</comment>
<dbReference type="OMA" id="QDFEECE"/>
<dbReference type="GeneID" id="93780292"/>
<evidence type="ECO:0000313" key="2">
    <source>
        <dbReference type="EMBL" id="PPJ74612.1"/>
    </source>
</evidence>
<dbReference type="AlphaFoldDB" id="A0A2A1K6U5"/>
<keyword evidence="4" id="KW-1185">Reference proteome</keyword>
<dbReference type="Pfam" id="PF11042">
    <property type="entry name" value="DUF2750"/>
    <property type="match status" value="2"/>
</dbReference>
<evidence type="ECO:0000313" key="1">
    <source>
        <dbReference type="EMBL" id="MDT4286978.1"/>
    </source>
</evidence>
<proteinExistence type="predicted"/>
<dbReference type="STRING" id="1283.ShL2_00795"/>
<accession>A0A2A1K6U5</accession>
<dbReference type="RefSeq" id="WP_011275215.1">
    <property type="nucleotide sequence ID" value="NZ_BKAY01000014.1"/>
</dbReference>
<reference evidence="2 3" key="1">
    <citation type="submission" date="2017-11" db="EMBL/GenBank/DDBJ databases">
        <authorList>
            <person name="Founou R.C."/>
            <person name="Founou L."/>
            <person name="Allam M."/>
            <person name="Ismail A."/>
            <person name="Essack S.Y."/>
        </authorList>
    </citation>
    <scope>NUCLEOTIDE SEQUENCE [LARGE SCALE GENOMIC DNA]</scope>
    <source>
        <strain evidence="2 3">G811N2B1</strain>
    </source>
</reference>
<organism evidence="2 3">
    <name type="scientific">Staphylococcus haemolyticus</name>
    <dbReference type="NCBI Taxonomy" id="1283"/>
    <lineage>
        <taxon>Bacteria</taxon>
        <taxon>Bacillati</taxon>
        <taxon>Bacillota</taxon>
        <taxon>Bacilli</taxon>
        <taxon>Bacillales</taxon>
        <taxon>Staphylococcaceae</taxon>
        <taxon>Staphylococcus</taxon>
    </lineage>
</organism>